<keyword evidence="3" id="KW-1185">Reference proteome</keyword>
<evidence type="ECO:0000313" key="3">
    <source>
        <dbReference type="Proteomes" id="UP000289886"/>
    </source>
</evidence>
<protein>
    <submittedName>
        <fullName evidence="2">Uncharacterized protein</fullName>
    </submittedName>
</protein>
<reference evidence="2 3" key="1">
    <citation type="submission" date="2019-01" db="EMBL/GenBank/DDBJ databases">
        <title>Draft Genome and Complete Hox-Cluster Characterization of the Sterlet Sturgeon (Acipenser ruthenus).</title>
        <authorList>
            <person name="Wei Q."/>
        </authorList>
    </citation>
    <scope>NUCLEOTIDE SEQUENCE [LARGE SCALE GENOMIC DNA]</scope>
    <source>
        <strain evidence="2">WHYD16114868_AA</strain>
        <tissue evidence="2">Blood</tissue>
    </source>
</reference>
<gene>
    <name evidence="2" type="ORF">EOD39_1768</name>
</gene>
<organism evidence="2 3">
    <name type="scientific">Acipenser ruthenus</name>
    <name type="common">Sterlet sturgeon</name>
    <dbReference type="NCBI Taxonomy" id="7906"/>
    <lineage>
        <taxon>Eukaryota</taxon>
        <taxon>Metazoa</taxon>
        <taxon>Chordata</taxon>
        <taxon>Craniata</taxon>
        <taxon>Vertebrata</taxon>
        <taxon>Euteleostomi</taxon>
        <taxon>Actinopterygii</taxon>
        <taxon>Chondrostei</taxon>
        <taxon>Acipenseriformes</taxon>
        <taxon>Acipenseridae</taxon>
        <taxon>Acipenser</taxon>
    </lineage>
</organism>
<dbReference type="AlphaFoldDB" id="A0A444U835"/>
<dbReference type="Proteomes" id="UP000289886">
    <property type="component" value="Unassembled WGS sequence"/>
</dbReference>
<proteinExistence type="predicted"/>
<evidence type="ECO:0000313" key="2">
    <source>
        <dbReference type="EMBL" id="RXM31321.1"/>
    </source>
</evidence>
<evidence type="ECO:0000256" key="1">
    <source>
        <dbReference type="SAM" id="MobiDB-lite"/>
    </source>
</evidence>
<sequence length="77" mass="8964">MAGRKPLDVKDINTLFLEDHEGIEPLEEDQLDEELMMEEDRDEEEEAIPDEPQPSTSTVKYGKMLYKIVAINVYLYC</sequence>
<name>A0A444U835_ACIRT</name>
<accession>A0A444U835</accession>
<dbReference type="EMBL" id="SCEB01215101">
    <property type="protein sequence ID" value="RXM31321.1"/>
    <property type="molecule type" value="Genomic_DNA"/>
</dbReference>
<feature type="region of interest" description="Disordered" evidence="1">
    <location>
        <begin position="36"/>
        <end position="56"/>
    </location>
</feature>
<comment type="caution">
    <text evidence="2">The sequence shown here is derived from an EMBL/GenBank/DDBJ whole genome shotgun (WGS) entry which is preliminary data.</text>
</comment>
<feature type="compositionally biased region" description="Acidic residues" evidence="1">
    <location>
        <begin position="36"/>
        <end position="49"/>
    </location>
</feature>